<protein>
    <submittedName>
        <fullName evidence="2">Uncharacterized protein</fullName>
    </submittedName>
</protein>
<feature type="transmembrane region" description="Helical" evidence="1">
    <location>
        <begin position="26"/>
        <end position="44"/>
    </location>
</feature>
<evidence type="ECO:0000313" key="3">
    <source>
        <dbReference type="Proteomes" id="UP000015105"/>
    </source>
</evidence>
<reference evidence="2" key="3">
    <citation type="journal article" date="2017" name="Nature">
        <title>Genome sequence of the progenitor of the wheat D genome Aegilops tauschii.</title>
        <authorList>
            <person name="Luo M.C."/>
            <person name="Gu Y.Q."/>
            <person name="Puiu D."/>
            <person name="Wang H."/>
            <person name="Twardziok S.O."/>
            <person name="Deal K.R."/>
            <person name="Huo N."/>
            <person name="Zhu T."/>
            <person name="Wang L."/>
            <person name="Wang Y."/>
            <person name="McGuire P.E."/>
            <person name="Liu S."/>
            <person name="Long H."/>
            <person name="Ramasamy R.K."/>
            <person name="Rodriguez J.C."/>
            <person name="Van S.L."/>
            <person name="Yuan L."/>
            <person name="Wang Z."/>
            <person name="Xia Z."/>
            <person name="Xiao L."/>
            <person name="Anderson O.D."/>
            <person name="Ouyang S."/>
            <person name="Liang Y."/>
            <person name="Zimin A.V."/>
            <person name="Pertea G."/>
            <person name="Qi P."/>
            <person name="Bennetzen J.L."/>
            <person name="Dai X."/>
            <person name="Dawson M.W."/>
            <person name="Muller H.G."/>
            <person name="Kugler K."/>
            <person name="Rivarola-Duarte L."/>
            <person name="Spannagl M."/>
            <person name="Mayer K.F.X."/>
            <person name="Lu F.H."/>
            <person name="Bevan M.W."/>
            <person name="Leroy P."/>
            <person name="Li P."/>
            <person name="You F.M."/>
            <person name="Sun Q."/>
            <person name="Liu Z."/>
            <person name="Lyons E."/>
            <person name="Wicker T."/>
            <person name="Salzberg S.L."/>
            <person name="Devos K.M."/>
            <person name="Dvorak J."/>
        </authorList>
    </citation>
    <scope>NUCLEOTIDE SEQUENCE [LARGE SCALE GENOMIC DNA]</scope>
    <source>
        <strain evidence="2">cv. AL8/78</strain>
    </source>
</reference>
<evidence type="ECO:0000313" key="2">
    <source>
        <dbReference type="EnsemblPlants" id="AET2Gv21222100.6"/>
    </source>
</evidence>
<dbReference type="AlphaFoldDB" id="A0A453DFM7"/>
<organism evidence="2 3">
    <name type="scientific">Aegilops tauschii subsp. strangulata</name>
    <name type="common">Goatgrass</name>
    <dbReference type="NCBI Taxonomy" id="200361"/>
    <lineage>
        <taxon>Eukaryota</taxon>
        <taxon>Viridiplantae</taxon>
        <taxon>Streptophyta</taxon>
        <taxon>Embryophyta</taxon>
        <taxon>Tracheophyta</taxon>
        <taxon>Spermatophyta</taxon>
        <taxon>Magnoliopsida</taxon>
        <taxon>Liliopsida</taxon>
        <taxon>Poales</taxon>
        <taxon>Poaceae</taxon>
        <taxon>BOP clade</taxon>
        <taxon>Pooideae</taxon>
        <taxon>Triticodae</taxon>
        <taxon>Triticeae</taxon>
        <taxon>Triticinae</taxon>
        <taxon>Aegilops</taxon>
    </lineage>
</organism>
<dbReference type="EnsemblPlants" id="AET2Gv21222100.6">
    <property type="protein sequence ID" value="AET2Gv21222100.6"/>
    <property type="gene ID" value="AET2Gv21222100"/>
</dbReference>
<name>A0A453DFM7_AEGTS</name>
<reference evidence="2" key="5">
    <citation type="journal article" date="2021" name="G3 (Bethesda)">
        <title>Aegilops tauschii genome assembly Aet v5.0 features greater sequence contiguity and improved annotation.</title>
        <authorList>
            <person name="Wang L."/>
            <person name="Zhu T."/>
            <person name="Rodriguez J.C."/>
            <person name="Deal K.R."/>
            <person name="Dubcovsky J."/>
            <person name="McGuire P.E."/>
            <person name="Lux T."/>
            <person name="Spannagl M."/>
            <person name="Mayer K.F.X."/>
            <person name="Baldrich P."/>
            <person name="Meyers B.C."/>
            <person name="Huo N."/>
            <person name="Gu Y.Q."/>
            <person name="Zhou H."/>
            <person name="Devos K.M."/>
            <person name="Bennetzen J.L."/>
            <person name="Unver T."/>
            <person name="Budak H."/>
            <person name="Gulick P.J."/>
            <person name="Galiba G."/>
            <person name="Kalapos B."/>
            <person name="Nelson D.R."/>
            <person name="Li P."/>
            <person name="You F.M."/>
            <person name="Luo M.C."/>
            <person name="Dvorak J."/>
        </authorList>
    </citation>
    <scope>NUCLEOTIDE SEQUENCE [LARGE SCALE GENOMIC DNA]</scope>
    <source>
        <strain evidence="2">cv. AL8/78</strain>
    </source>
</reference>
<keyword evidence="3" id="KW-1185">Reference proteome</keyword>
<sequence length="91" mass="11106">VTNSRTLIEQTSNICRKRFSYWGRQYVSIYVHIIFRFLMLLFLYNPRLPTWYRQHNHHNHNCTLQGDNIHRNHNCTLEGGLLHPETNRMMH</sequence>
<evidence type="ECO:0000256" key="1">
    <source>
        <dbReference type="SAM" id="Phobius"/>
    </source>
</evidence>
<reference evidence="3" key="2">
    <citation type="journal article" date="2017" name="Nat. Plants">
        <title>The Aegilops tauschii genome reveals multiple impacts of transposons.</title>
        <authorList>
            <person name="Zhao G."/>
            <person name="Zou C."/>
            <person name="Li K."/>
            <person name="Wang K."/>
            <person name="Li T."/>
            <person name="Gao L."/>
            <person name="Zhang X."/>
            <person name="Wang H."/>
            <person name="Yang Z."/>
            <person name="Liu X."/>
            <person name="Jiang W."/>
            <person name="Mao L."/>
            <person name="Kong X."/>
            <person name="Jiao Y."/>
            <person name="Jia J."/>
        </authorList>
    </citation>
    <scope>NUCLEOTIDE SEQUENCE [LARGE SCALE GENOMIC DNA]</scope>
    <source>
        <strain evidence="3">cv. AL8/78</strain>
    </source>
</reference>
<proteinExistence type="predicted"/>
<accession>A0A453DFM7</accession>
<reference evidence="3" key="1">
    <citation type="journal article" date="2014" name="Science">
        <title>Ancient hybridizations among the ancestral genomes of bread wheat.</title>
        <authorList>
            <consortium name="International Wheat Genome Sequencing Consortium,"/>
            <person name="Marcussen T."/>
            <person name="Sandve S.R."/>
            <person name="Heier L."/>
            <person name="Spannagl M."/>
            <person name="Pfeifer M."/>
            <person name="Jakobsen K.S."/>
            <person name="Wulff B.B."/>
            <person name="Steuernagel B."/>
            <person name="Mayer K.F."/>
            <person name="Olsen O.A."/>
        </authorList>
    </citation>
    <scope>NUCLEOTIDE SEQUENCE [LARGE SCALE GENOMIC DNA]</scope>
    <source>
        <strain evidence="3">cv. AL8/78</strain>
    </source>
</reference>
<reference evidence="2" key="4">
    <citation type="submission" date="2019-03" db="UniProtKB">
        <authorList>
            <consortium name="EnsemblPlants"/>
        </authorList>
    </citation>
    <scope>IDENTIFICATION</scope>
</reference>
<keyword evidence="1" id="KW-1133">Transmembrane helix</keyword>
<keyword evidence="1" id="KW-0812">Transmembrane</keyword>
<dbReference type="Gramene" id="AET2Gv21222100.6">
    <property type="protein sequence ID" value="AET2Gv21222100.6"/>
    <property type="gene ID" value="AET2Gv21222100"/>
</dbReference>
<keyword evidence="1" id="KW-0472">Membrane</keyword>
<dbReference type="Proteomes" id="UP000015105">
    <property type="component" value="Chromosome 2D"/>
</dbReference>